<evidence type="ECO:0000256" key="1">
    <source>
        <dbReference type="SAM" id="SignalP"/>
    </source>
</evidence>
<dbReference type="RefSeq" id="WP_196195295.1">
    <property type="nucleotide sequence ID" value="NZ_JADPRT010000007.1"/>
</dbReference>
<name>A0A931FH06_9ACTN</name>
<dbReference type="Proteomes" id="UP000657385">
    <property type="component" value="Unassembled WGS sequence"/>
</dbReference>
<accession>A0A931FH06</accession>
<dbReference type="EMBL" id="JADPRT010000007">
    <property type="protein sequence ID" value="MBF9070144.1"/>
    <property type="molecule type" value="Genomic_DNA"/>
</dbReference>
<sequence length="123" mass="12751">MRARALVATLGLLGAAGAGILAGAPTAMAAPAGCPSGATCAYTGTNFTGSVGPIYGNNSNLTVYSTFRNVESVYNNGTQCEDFMFYGENLTGSSFGIPIGYQNQNLGGSWAWHHIDSNQWCNA</sequence>
<evidence type="ECO:0000313" key="2">
    <source>
        <dbReference type="EMBL" id="MBF9070144.1"/>
    </source>
</evidence>
<dbReference type="AlphaFoldDB" id="A0A931FH06"/>
<feature type="signal peptide" evidence="1">
    <location>
        <begin position="1"/>
        <end position="29"/>
    </location>
</feature>
<comment type="caution">
    <text evidence="2">The sequence shown here is derived from an EMBL/GenBank/DDBJ whole genome shotgun (WGS) entry which is preliminary data.</text>
</comment>
<dbReference type="Pfam" id="PF03995">
    <property type="entry name" value="Inhibitor_I36"/>
    <property type="match status" value="1"/>
</dbReference>
<keyword evidence="3" id="KW-1185">Reference proteome</keyword>
<feature type="chain" id="PRO_5037106156" evidence="1">
    <location>
        <begin position="30"/>
        <end position="123"/>
    </location>
</feature>
<gene>
    <name evidence="2" type="ORF">I2501_19140</name>
</gene>
<protein>
    <submittedName>
        <fullName evidence="2">Peptidase inhibitor family I36 protein</fullName>
    </submittedName>
</protein>
<proteinExistence type="predicted"/>
<evidence type="ECO:0000313" key="3">
    <source>
        <dbReference type="Proteomes" id="UP000657385"/>
    </source>
</evidence>
<reference evidence="2" key="1">
    <citation type="submission" date="2020-11" db="EMBL/GenBank/DDBJ databases">
        <title>Isolation and identification of active actinomycetes.</title>
        <authorList>
            <person name="Yu B."/>
        </authorList>
    </citation>
    <scope>NUCLEOTIDE SEQUENCE</scope>
    <source>
        <strain evidence="2">NEAU-YB345</strain>
    </source>
</reference>
<organism evidence="2 3">
    <name type="scientific">Streptacidiphilus fuscans</name>
    <dbReference type="NCBI Taxonomy" id="2789292"/>
    <lineage>
        <taxon>Bacteria</taxon>
        <taxon>Bacillati</taxon>
        <taxon>Actinomycetota</taxon>
        <taxon>Actinomycetes</taxon>
        <taxon>Kitasatosporales</taxon>
        <taxon>Streptomycetaceae</taxon>
        <taxon>Streptacidiphilus</taxon>
    </lineage>
</organism>
<keyword evidence="1" id="KW-0732">Signal</keyword>